<accession>A0A4V3W800</accession>
<reference evidence="1 2" key="1">
    <citation type="submission" date="2019-04" db="EMBL/GenBank/DDBJ databases">
        <title>Rhizobium terrae sp. nov., isolated from a paddy soil.</title>
        <authorList>
            <person name="Lin S.-Y."/>
            <person name="Hameed A."/>
            <person name="Huang H.-I."/>
            <person name="Young C.-C."/>
        </authorList>
    </citation>
    <scope>NUCLEOTIDE SEQUENCE [LARGE SCALE GENOMIC DNA]</scope>
    <source>
        <strain evidence="1 2">CC-HIH110</strain>
    </source>
</reference>
<name>A0A4V3W800_9HYPH</name>
<comment type="caution">
    <text evidence="1">The sequence shown here is derived from an EMBL/GenBank/DDBJ whole genome shotgun (WGS) entry which is preliminary data.</text>
</comment>
<organism evidence="1 2">
    <name type="scientific">Allorhizobium terrae</name>
    <dbReference type="NCBI Taxonomy" id="1848972"/>
    <lineage>
        <taxon>Bacteria</taxon>
        <taxon>Pseudomonadati</taxon>
        <taxon>Pseudomonadota</taxon>
        <taxon>Alphaproteobacteria</taxon>
        <taxon>Hyphomicrobiales</taxon>
        <taxon>Rhizobiaceae</taxon>
        <taxon>Rhizobium/Agrobacterium group</taxon>
        <taxon>Allorhizobium</taxon>
    </lineage>
</organism>
<protein>
    <submittedName>
        <fullName evidence="1">Uncharacterized protein</fullName>
    </submittedName>
</protein>
<dbReference type="RefSeq" id="WP_146935915.1">
    <property type="nucleotide sequence ID" value="NZ_SSOA01000006.1"/>
</dbReference>
<proteinExistence type="predicted"/>
<evidence type="ECO:0000313" key="2">
    <source>
        <dbReference type="Proteomes" id="UP000310754"/>
    </source>
</evidence>
<keyword evidence="2" id="KW-1185">Reference proteome</keyword>
<evidence type="ECO:0000313" key="1">
    <source>
        <dbReference type="EMBL" id="THF49312.1"/>
    </source>
</evidence>
<dbReference type="EMBL" id="SSOA01000006">
    <property type="protein sequence ID" value="THF49312.1"/>
    <property type="molecule type" value="Genomic_DNA"/>
</dbReference>
<sequence length="79" mass="9023">MSQSHPAELAPEGLAKQYLSLGGTRLGLIDDNKVFVRHWEDEPEEAKIFWHKHIESLDEERQREVILLLPSVSDDDSVA</sequence>
<dbReference type="Proteomes" id="UP000310754">
    <property type="component" value="Unassembled WGS sequence"/>
</dbReference>
<gene>
    <name evidence="1" type="ORF">E6C51_13120</name>
</gene>
<dbReference type="AlphaFoldDB" id="A0A4V3W800"/>